<dbReference type="EMBL" id="ML979139">
    <property type="protein sequence ID" value="KAF1912973.1"/>
    <property type="molecule type" value="Genomic_DNA"/>
</dbReference>
<reference evidence="1" key="1">
    <citation type="journal article" date="2020" name="Stud. Mycol.">
        <title>101 Dothideomycetes genomes: a test case for predicting lifestyles and emergence of pathogens.</title>
        <authorList>
            <person name="Haridas S."/>
            <person name="Albert R."/>
            <person name="Binder M."/>
            <person name="Bloem J."/>
            <person name="Labutti K."/>
            <person name="Salamov A."/>
            <person name="Andreopoulos B."/>
            <person name="Baker S."/>
            <person name="Barry K."/>
            <person name="Bills G."/>
            <person name="Bluhm B."/>
            <person name="Cannon C."/>
            <person name="Castanera R."/>
            <person name="Culley D."/>
            <person name="Daum C."/>
            <person name="Ezra D."/>
            <person name="Gonzalez J."/>
            <person name="Henrissat B."/>
            <person name="Kuo A."/>
            <person name="Liang C."/>
            <person name="Lipzen A."/>
            <person name="Lutzoni F."/>
            <person name="Magnuson J."/>
            <person name="Mondo S."/>
            <person name="Nolan M."/>
            <person name="Ohm R."/>
            <person name="Pangilinan J."/>
            <person name="Park H.-J."/>
            <person name="Ramirez L."/>
            <person name="Alfaro M."/>
            <person name="Sun H."/>
            <person name="Tritt A."/>
            <person name="Yoshinaga Y."/>
            <person name="Zwiers L.-H."/>
            <person name="Turgeon B."/>
            <person name="Goodwin S."/>
            <person name="Spatafora J."/>
            <person name="Crous P."/>
            <person name="Grigoriev I."/>
        </authorList>
    </citation>
    <scope>NUCLEOTIDE SEQUENCE</scope>
    <source>
        <strain evidence="1">HMLAC05119</strain>
    </source>
</reference>
<dbReference type="Proteomes" id="UP000800096">
    <property type="component" value="Unassembled WGS sequence"/>
</dbReference>
<keyword evidence="2" id="KW-1185">Reference proteome</keyword>
<dbReference type="OrthoDB" id="41532at2759"/>
<dbReference type="Gene3D" id="3.40.630.30">
    <property type="match status" value="1"/>
</dbReference>
<dbReference type="AlphaFoldDB" id="A0A6A5QCA9"/>
<dbReference type="InterPro" id="IPR052777">
    <property type="entry name" value="Acetyltransferase_Enz"/>
</dbReference>
<dbReference type="SUPFAM" id="SSF55729">
    <property type="entry name" value="Acyl-CoA N-acyltransferases (Nat)"/>
    <property type="match status" value="1"/>
</dbReference>
<evidence type="ECO:0008006" key="3">
    <source>
        <dbReference type="Google" id="ProtNLM"/>
    </source>
</evidence>
<gene>
    <name evidence="1" type="ORF">BDU57DRAFT_541668</name>
</gene>
<organism evidence="1 2">
    <name type="scientific">Ampelomyces quisqualis</name>
    <name type="common">Powdery mildew agent</name>
    <dbReference type="NCBI Taxonomy" id="50730"/>
    <lineage>
        <taxon>Eukaryota</taxon>
        <taxon>Fungi</taxon>
        <taxon>Dikarya</taxon>
        <taxon>Ascomycota</taxon>
        <taxon>Pezizomycotina</taxon>
        <taxon>Dothideomycetes</taxon>
        <taxon>Pleosporomycetidae</taxon>
        <taxon>Pleosporales</taxon>
        <taxon>Pleosporineae</taxon>
        <taxon>Phaeosphaeriaceae</taxon>
        <taxon>Ampelomyces</taxon>
    </lineage>
</organism>
<evidence type="ECO:0000313" key="1">
    <source>
        <dbReference type="EMBL" id="KAF1912973.1"/>
    </source>
</evidence>
<evidence type="ECO:0000313" key="2">
    <source>
        <dbReference type="Proteomes" id="UP000800096"/>
    </source>
</evidence>
<dbReference type="PANTHER" id="PTHR43305">
    <property type="entry name" value="FAMILY N-ACETYLTRANSFERASE, PUTATIVE (AFU_ORTHOLOGUE AFUA_2G01380)-RELATED"/>
    <property type="match status" value="1"/>
</dbReference>
<proteinExistence type="predicted"/>
<dbReference type="PANTHER" id="PTHR43305:SF1">
    <property type="entry name" value="FAMILY N-ACETYLTRANSFERASE, PUTATIVE (AFU_ORTHOLOGUE AFUA_2G01380)-RELATED"/>
    <property type="match status" value="1"/>
</dbReference>
<protein>
    <recommendedName>
        <fullName evidence="3">N-acetyltransferase domain-containing protein</fullName>
    </recommendedName>
</protein>
<dbReference type="InterPro" id="IPR016181">
    <property type="entry name" value="Acyl_CoA_acyltransferase"/>
</dbReference>
<sequence length="132" mass="14468">MSPQGKTPQVKIRPAIFPADKDTVRQLFLAYAQSLPVKLDFQGFEEELARLPGKYAAENRGCVYLAYTQDQSVETVTGSVALRSFPTTTSIPTCELKRLYVAPSSRGVGASKLLMGAVHDGCATSLREMRLR</sequence>
<accession>A0A6A5QCA9</accession>
<name>A0A6A5QCA9_AMPQU</name>